<reference evidence="4" key="4">
    <citation type="journal article" date="2019" name="Int. J. Syst. Evol. Microbiol.">
        <title>The Global Catalogue of Microorganisms (GCM) 10K type strain sequencing project: providing services to taxonomists for standard genome sequencing and annotation.</title>
        <authorList>
            <consortium name="The Broad Institute Genomics Platform"/>
            <consortium name="The Broad Institute Genome Sequencing Center for Infectious Disease"/>
            <person name="Wu L."/>
            <person name="Ma J."/>
        </authorList>
    </citation>
    <scope>NUCLEOTIDE SEQUENCE [LARGE SCALE GENOMIC DNA]</scope>
    <source>
        <strain evidence="4">CGMCC 1.12707</strain>
    </source>
</reference>
<dbReference type="OrthoDB" id="1488700at2"/>
<proteinExistence type="predicted"/>
<accession>A0A1M6Y4X8</accession>
<dbReference type="RefSeq" id="WP_072931654.1">
    <property type="nucleotide sequence ID" value="NZ_BMFL01000005.1"/>
</dbReference>
<dbReference type="EMBL" id="BMFL01000005">
    <property type="protein sequence ID" value="GGE93560.1"/>
    <property type="molecule type" value="Genomic_DNA"/>
</dbReference>
<dbReference type="EMBL" id="FRBH01000006">
    <property type="protein sequence ID" value="SHL13218.1"/>
    <property type="molecule type" value="Genomic_DNA"/>
</dbReference>
<keyword evidence="4" id="KW-1185">Reference proteome</keyword>
<dbReference type="AlphaFoldDB" id="A0A1M6Y4X8"/>
<dbReference type="Proteomes" id="UP000650994">
    <property type="component" value="Unassembled WGS sequence"/>
</dbReference>
<dbReference type="Proteomes" id="UP000184120">
    <property type="component" value="Unassembled WGS sequence"/>
</dbReference>
<evidence type="ECO:0008006" key="5">
    <source>
        <dbReference type="Google" id="ProtNLM"/>
    </source>
</evidence>
<evidence type="ECO:0000313" key="1">
    <source>
        <dbReference type="EMBL" id="GGE93560.1"/>
    </source>
</evidence>
<gene>
    <name evidence="1" type="ORF">GCM10010984_08950</name>
    <name evidence="2" type="ORF">SAMN05443634_10687</name>
</gene>
<organism evidence="2 3">
    <name type="scientific">Chishuiella changwenlii</name>
    <dbReference type="NCBI Taxonomy" id="1434701"/>
    <lineage>
        <taxon>Bacteria</taxon>
        <taxon>Pseudomonadati</taxon>
        <taxon>Bacteroidota</taxon>
        <taxon>Flavobacteriia</taxon>
        <taxon>Flavobacteriales</taxon>
        <taxon>Weeksellaceae</taxon>
        <taxon>Chishuiella</taxon>
    </lineage>
</organism>
<name>A0A1M6Y4X8_9FLAO</name>
<reference evidence="3" key="3">
    <citation type="submission" date="2016-11" db="EMBL/GenBank/DDBJ databases">
        <authorList>
            <person name="Varghese N."/>
            <person name="Submissions S."/>
        </authorList>
    </citation>
    <scope>NUCLEOTIDE SEQUENCE [LARGE SCALE GENOMIC DNA]</scope>
    <source>
        <strain evidence="3">DSM 27989</strain>
    </source>
</reference>
<dbReference type="InterPro" id="IPR008983">
    <property type="entry name" value="Tumour_necrosis_fac-like_dom"/>
</dbReference>
<sequence>MKFNCLIIIFLSTYKVVFSQVGINTNQPKATLHVEPSSVATPNGTDGILIPKIANFPVLITNRIGKIVFLQGNSTNPDGFYYWNGSRWLGFPTIVNKDTDETIYSFQGQGYAGSDLKRVINFTKFIKANKDNFSVSNNEITIGKSGLYLISLTANSKRSSASTTGTQANFNYAVLVNGNATASVSTSISAEPTSSTSATLDFLYKLEAGQKITAVVEKTTDNIMPYESFGINSLTLYFIQN</sequence>
<reference evidence="2" key="2">
    <citation type="submission" date="2016-11" db="EMBL/GenBank/DDBJ databases">
        <authorList>
            <person name="Jaros S."/>
            <person name="Januszkiewicz K."/>
            <person name="Wedrychowicz H."/>
        </authorList>
    </citation>
    <scope>NUCLEOTIDE SEQUENCE [LARGE SCALE GENOMIC DNA]</scope>
    <source>
        <strain evidence="2">DSM 27989</strain>
    </source>
</reference>
<dbReference type="STRING" id="1434701.SAMN05443634_10687"/>
<reference evidence="1" key="5">
    <citation type="submission" date="2024-05" db="EMBL/GenBank/DDBJ databases">
        <authorList>
            <person name="Sun Q."/>
            <person name="Zhou Y."/>
        </authorList>
    </citation>
    <scope>NUCLEOTIDE SEQUENCE</scope>
    <source>
        <strain evidence="1">CGMCC 1.12707</strain>
    </source>
</reference>
<evidence type="ECO:0000313" key="3">
    <source>
        <dbReference type="Proteomes" id="UP000184120"/>
    </source>
</evidence>
<dbReference type="Gene3D" id="2.60.120.40">
    <property type="match status" value="1"/>
</dbReference>
<reference evidence="1" key="1">
    <citation type="journal article" date="2014" name="Int. J. Syst. Evol. Microbiol.">
        <title>Complete genome of a new Firmicutes species belonging to the dominant human colonic microbiota ('Ruminococcus bicirculans') reveals two chromosomes and a selective capacity to utilize plant glucans.</title>
        <authorList>
            <consortium name="NISC Comparative Sequencing Program"/>
            <person name="Wegmann U."/>
            <person name="Louis P."/>
            <person name="Goesmann A."/>
            <person name="Henrissat B."/>
            <person name="Duncan S.H."/>
            <person name="Flint H.J."/>
        </authorList>
    </citation>
    <scope>NUCLEOTIDE SEQUENCE</scope>
    <source>
        <strain evidence="1">CGMCC 1.12707</strain>
    </source>
</reference>
<evidence type="ECO:0000313" key="4">
    <source>
        <dbReference type="Proteomes" id="UP000650994"/>
    </source>
</evidence>
<evidence type="ECO:0000313" key="2">
    <source>
        <dbReference type="EMBL" id="SHL13218.1"/>
    </source>
</evidence>
<protein>
    <recommendedName>
        <fullName evidence="5">C1q domain-containing protein</fullName>
    </recommendedName>
</protein>